<evidence type="ECO:0000256" key="1">
    <source>
        <dbReference type="SAM" id="MobiDB-lite"/>
    </source>
</evidence>
<proteinExistence type="predicted"/>
<accession>A0A8S5PJR4</accession>
<name>A0A8S5PJR4_9CAUD</name>
<organism evidence="2">
    <name type="scientific">Siphoviridae sp. ctL0q1</name>
    <dbReference type="NCBI Taxonomy" id="2825449"/>
    <lineage>
        <taxon>Viruses</taxon>
        <taxon>Duplodnaviria</taxon>
        <taxon>Heunggongvirae</taxon>
        <taxon>Uroviricota</taxon>
        <taxon>Caudoviricetes</taxon>
    </lineage>
</organism>
<reference evidence="2" key="1">
    <citation type="journal article" date="2021" name="Proc. Natl. Acad. Sci. U.S.A.">
        <title>A Catalog of Tens of Thousands of Viruses from Human Metagenomes Reveals Hidden Associations with Chronic Diseases.</title>
        <authorList>
            <person name="Tisza M.J."/>
            <person name="Buck C.B."/>
        </authorList>
    </citation>
    <scope>NUCLEOTIDE SEQUENCE</scope>
    <source>
        <strain evidence="2">CtL0q1</strain>
    </source>
</reference>
<protein>
    <submittedName>
        <fullName evidence="2">Uncharacterized protein</fullName>
    </submittedName>
</protein>
<feature type="region of interest" description="Disordered" evidence="1">
    <location>
        <begin position="19"/>
        <end position="39"/>
    </location>
</feature>
<evidence type="ECO:0000313" key="2">
    <source>
        <dbReference type="EMBL" id="DAE06976.1"/>
    </source>
</evidence>
<dbReference type="EMBL" id="BK015443">
    <property type="protein sequence ID" value="DAE06976.1"/>
    <property type="molecule type" value="Genomic_DNA"/>
</dbReference>
<sequence>MENMEEKDVFYYFYDHEKRNGIPGKEGIQMGRRHSSDEL</sequence>